<dbReference type="PANTHER" id="PTHR42028:SF1">
    <property type="entry name" value="YALI0E30657P"/>
    <property type="match status" value="1"/>
</dbReference>
<proteinExistence type="predicted"/>
<feature type="compositionally biased region" description="Polar residues" evidence="1">
    <location>
        <begin position="75"/>
        <end position="92"/>
    </location>
</feature>
<keyword evidence="5" id="KW-1185">Reference proteome</keyword>
<feature type="domain" description="DUF7137" evidence="3">
    <location>
        <begin position="117"/>
        <end position="253"/>
    </location>
</feature>
<feature type="region of interest" description="Disordered" evidence="1">
    <location>
        <begin position="41"/>
        <end position="122"/>
    </location>
</feature>
<evidence type="ECO:0000313" key="4">
    <source>
        <dbReference type="EMBL" id="RKP39961.1"/>
    </source>
</evidence>
<feature type="compositionally biased region" description="Low complexity" evidence="1">
    <location>
        <begin position="62"/>
        <end position="74"/>
    </location>
</feature>
<protein>
    <recommendedName>
        <fullName evidence="3">DUF7137 domain-containing protein</fullName>
    </recommendedName>
</protein>
<evidence type="ECO:0000259" key="3">
    <source>
        <dbReference type="Pfam" id="PF23585"/>
    </source>
</evidence>
<accession>A0A4Q0A331</accession>
<evidence type="ECO:0000256" key="1">
    <source>
        <dbReference type="SAM" id="MobiDB-lite"/>
    </source>
</evidence>
<dbReference type="EMBL" id="ML002233">
    <property type="protein sequence ID" value="RKP39961.1"/>
    <property type="molecule type" value="Genomic_DNA"/>
</dbReference>
<organism evidence="4 5">
    <name type="scientific">Dimargaris cristalligena</name>
    <dbReference type="NCBI Taxonomy" id="215637"/>
    <lineage>
        <taxon>Eukaryota</taxon>
        <taxon>Fungi</taxon>
        <taxon>Fungi incertae sedis</taxon>
        <taxon>Zoopagomycota</taxon>
        <taxon>Kickxellomycotina</taxon>
        <taxon>Dimargaritomycetes</taxon>
        <taxon>Dimargaritales</taxon>
        <taxon>Dimargaritaceae</taxon>
        <taxon>Dimargaris</taxon>
    </lineage>
</organism>
<dbReference type="PROSITE" id="PS51257">
    <property type="entry name" value="PROKAR_LIPOPROTEIN"/>
    <property type="match status" value="1"/>
</dbReference>
<dbReference type="STRING" id="215637.A0A4Q0A331"/>
<name>A0A4Q0A331_9FUNG</name>
<feature type="chain" id="PRO_5020376648" description="DUF7137 domain-containing protein" evidence="2">
    <location>
        <begin position="21"/>
        <end position="290"/>
    </location>
</feature>
<keyword evidence="2" id="KW-0732">Signal</keyword>
<dbReference type="PANTHER" id="PTHR42028">
    <property type="entry name" value="CHROMOSOME 1, WHOLE GENOME SHOTGUN SEQUENCE"/>
    <property type="match status" value="1"/>
</dbReference>
<dbReference type="AlphaFoldDB" id="A0A4Q0A331"/>
<evidence type="ECO:0000256" key="2">
    <source>
        <dbReference type="SAM" id="SignalP"/>
    </source>
</evidence>
<dbReference type="Pfam" id="PF23585">
    <property type="entry name" value="DUF7137"/>
    <property type="match status" value="1"/>
</dbReference>
<dbReference type="InterPro" id="IPR055561">
    <property type="entry name" value="DUF7137"/>
</dbReference>
<feature type="signal peptide" evidence="2">
    <location>
        <begin position="1"/>
        <end position="20"/>
    </location>
</feature>
<dbReference type="Proteomes" id="UP000268162">
    <property type="component" value="Unassembled WGS sequence"/>
</dbReference>
<dbReference type="OrthoDB" id="2435509at2759"/>
<evidence type="ECO:0000313" key="5">
    <source>
        <dbReference type="Proteomes" id="UP000268162"/>
    </source>
</evidence>
<gene>
    <name evidence="4" type="ORF">BJ085DRAFT_35190</name>
</gene>
<reference evidence="5" key="1">
    <citation type="journal article" date="2018" name="Nat. Microbiol.">
        <title>Leveraging single-cell genomics to expand the fungal tree of life.</title>
        <authorList>
            <person name="Ahrendt S.R."/>
            <person name="Quandt C.A."/>
            <person name="Ciobanu D."/>
            <person name="Clum A."/>
            <person name="Salamov A."/>
            <person name="Andreopoulos B."/>
            <person name="Cheng J.F."/>
            <person name="Woyke T."/>
            <person name="Pelin A."/>
            <person name="Henrissat B."/>
            <person name="Reynolds N.K."/>
            <person name="Benny G.L."/>
            <person name="Smith M.E."/>
            <person name="James T.Y."/>
            <person name="Grigoriev I.V."/>
        </authorList>
    </citation>
    <scope>NUCLEOTIDE SEQUENCE [LARGE SCALE GENOMIC DNA]</scope>
    <source>
        <strain evidence="5">RSA 468</strain>
    </source>
</reference>
<sequence length="290" mass="30872">MKLLCLAALTAVVGCGLTLADTPADFSLQRRGPVFFPEAQGLAKRATESDTAASGSQKDEATAATSAPASKATSDSNSKSTAPSKTTGKDTASATEDQSSEDTSSEDDSSDETADDVGRVNMIIPPYPTGVATPRFQLDSQNITFEWKYTGLSSPPDSITITVSMPAPDKANALVYFDLATNISSSETKLEWDTTTTKPSTVALLESDQYTFMLYDSDLGKNQAQMNLGSLSQFNMKFAMYRSNYDDPNKCTQCIIANDNYSAAPSSRYASFLTAAGLVVLSSLGFSFIL</sequence>
<feature type="compositionally biased region" description="Acidic residues" evidence="1">
    <location>
        <begin position="98"/>
        <end position="115"/>
    </location>
</feature>